<evidence type="ECO:0000313" key="3">
    <source>
        <dbReference type="Proteomes" id="UP000077266"/>
    </source>
</evidence>
<dbReference type="InParanoid" id="A0A165FYS7"/>
<evidence type="ECO:0000313" key="2">
    <source>
        <dbReference type="EMBL" id="KZV89727.1"/>
    </source>
</evidence>
<name>A0A165FYS7_EXIGL</name>
<organism evidence="2 3">
    <name type="scientific">Exidia glandulosa HHB12029</name>
    <dbReference type="NCBI Taxonomy" id="1314781"/>
    <lineage>
        <taxon>Eukaryota</taxon>
        <taxon>Fungi</taxon>
        <taxon>Dikarya</taxon>
        <taxon>Basidiomycota</taxon>
        <taxon>Agaricomycotina</taxon>
        <taxon>Agaricomycetes</taxon>
        <taxon>Auriculariales</taxon>
        <taxon>Exidiaceae</taxon>
        <taxon>Exidia</taxon>
    </lineage>
</organism>
<keyword evidence="1" id="KW-0732">Signal</keyword>
<gene>
    <name evidence="2" type="ORF">EXIGLDRAFT_695341</name>
</gene>
<feature type="signal peptide" evidence="1">
    <location>
        <begin position="1"/>
        <end position="22"/>
    </location>
</feature>
<dbReference type="AlphaFoldDB" id="A0A165FYS7"/>
<feature type="chain" id="PRO_5007857926" description="Ricin B lectin domain-containing protein" evidence="1">
    <location>
        <begin position="23"/>
        <end position="128"/>
    </location>
</feature>
<proteinExistence type="predicted"/>
<reference evidence="2 3" key="1">
    <citation type="journal article" date="2016" name="Mol. Biol. Evol.">
        <title>Comparative Genomics of Early-Diverging Mushroom-Forming Fungi Provides Insights into the Origins of Lignocellulose Decay Capabilities.</title>
        <authorList>
            <person name="Nagy L.G."/>
            <person name="Riley R."/>
            <person name="Tritt A."/>
            <person name="Adam C."/>
            <person name="Daum C."/>
            <person name="Floudas D."/>
            <person name="Sun H."/>
            <person name="Yadav J.S."/>
            <person name="Pangilinan J."/>
            <person name="Larsson K.H."/>
            <person name="Matsuura K."/>
            <person name="Barry K."/>
            <person name="Labutti K."/>
            <person name="Kuo R."/>
            <person name="Ohm R.A."/>
            <person name="Bhattacharya S.S."/>
            <person name="Shirouzu T."/>
            <person name="Yoshinaga Y."/>
            <person name="Martin F.M."/>
            <person name="Grigoriev I.V."/>
            <person name="Hibbett D.S."/>
        </authorList>
    </citation>
    <scope>NUCLEOTIDE SEQUENCE [LARGE SCALE GENOMIC DNA]</scope>
    <source>
        <strain evidence="2 3">HHB12029</strain>
    </source>
</reference>
<evidence type="ECO:0008006" key="4">
    <source>
        <dbReference type="Google" id="ProtNLM"/>
    </source>
</evidence>
<keyword evidence="3" id="KW-1185">Reference proteome</keyword>
<sequence>MLYTTLLLVVILFAYDILSTACLPSPGGPYIIENQQTGYVYTIQNGSTAVSGAGILGMPLADPCIPSQQWLIHRMSTDGNSTGFYTFTALIPSLNVFATGVARNGLTAQTFASPLNVTELRPNSGIYL</sequence>
<protein>
    <recommendedName>
        <fullName evidence="4">Ricin B lectin domain-containing protein</fullName>
    </recommendedName>
</protein>
<evidence type="ECO:0000256" key="1">
    <source>
        <dbReference type="SAM" id="SignalP"/>
    </source>
</evidence>
<dbReference type="OrthoDB" id="10527190at2759"/>
<accession>A0A165FYS7</accession>
<dbReference type="Proteomes" id="UP000077266">
    <property type="component" value="Unassembled WGS sequence"/>
</dbReference>
<dbReference type="EMBL" id="KV426065">
    <property type="protein sequence ID" value="KZV89727.1"/>
    <property type="molecule type" value="Genomic_DNA"/>
</dbReference>